<accession>A0A3Q3K317</accession>
<evidence type="ECO:0000313" key="3">
    <source>
        <dbReference type="Proteomes" id="UP000261600"/>
    </source>
</evidence>
<feature type="compositionally biased region" description="Polar residues" evidence="1">
    <location>
        <begin position="224"/>
        <end position="233"/>
    </location>
</feature>
<feature type="region of interest" description="Disordered" evidence="1">
    <location>
        <begin position="75"/>
        <end position="107"/>
    </location>
</feature>
<dbReference type="Proteomes" id="UP000261600">
    <property type="component" value="Unplaced"/>
</dbReference>
<feature type="region of interest" description="Disordered" evidence="1">
    <location>
        <begin position="166"/>
        <end position="252"/>
    </location>
</feature>
<name>A0A3Q3K317_MONAL</name>
<protein>
    <submittedName>
        <fullName evidence="2">Uncharacterized protein</fullName>
    </submittedName>
</protein>
<feature type="compositionally biased region" description="Basic and acidic residues" evidence="1">
    <location>
        <begin position="75"/>
        <end position="87"/>
    </location>
</feature>
<reference evidence="2" key="1">
    <citation type="submission" date="2025-08" db="UniProtKB">
        <authorList>
            <consortium name="Ensembl"/>
        </authorList>
    </citation>
    <scope>IDENTIFICATION</scope>
</reference>
<feature type="compositionally biased region" description="Basic residues" evidence="1">
    <location>
        <begin position="1"/>
        <end position="10"/>
    </location>
</feature>
<feature type="compositionally biased region" description="Basic and acidic residues" evidence="1">
    <location>
        <begin position="168"/>
        <end position="193"/>
    </location>
</feature>
<sequence>RRGIHRGMRRKREDEHTTRTVPVLEAKIPPPKFDLAPSNFPPLPGSVLSVRGEATPEKRLSDVVRGLKVTNKEVSQEVGETQHKTVSEDSVTSAGKPTSVPPTLSSSTGQSAVVASLTFSAIDLYNQHVNIHLFFSNQEPRKLSYAEVCQRLANDPPPVQIQPLQELKVNKVEEPRPSSRHTAENPEKAENSRPPRQPLRPFSGANGQARVRGAGLKLREHQRSLNSGKQFSPQCGARKSGKEQNIPPASPK</sequence>
<evidence type="ECO:0000256" key="1">
    <source>
        <dbReference type="SAM" id="MobiDB-lite"/>
    </source>
</evidence>
<reference evidence="2" key="2">
    <citation type="submission" date="2025-09" db="UniProtKB">
        <authorList>
            <consortium name="Ensembl"/>
        </authorList>
    </citation>
    <scope>IDENTIFICATION</scope>
</reference>
<feature type="region of interest" description="Disordered" evidence="1">
    <location>
        <begin position="1"/>
        <end position="39"/>
    </location>
</feature>
<dbReference type="STRING" id="43700.ENSMALP00000022427"/>
<feature type="compositionally biased region" description="Low complexity" evidence="1">
    <location>
        <begin position="97"/>
        <end position="107"/>
    </location>
</feature>
<evidence type="ECO:0000313" key="2">
    <source>
        <dbReference type="Ensembl" id="ENSMALP00000022427.1"/>
    </source>
</evidence>
<dbReference type="AlphaFoldDB" id="A0A3Q3K317"/>
<proteinExistence type="predicted"/>
<organism evidence="2 3">
    <name type="scientific">Monopterus albus</name>
    <name type="common">Swamp eel</name>
    <dbReference type="NCBI Taxonomy" id="43700"/>
    <lineage>
        <taxon>Eukaryota</taxon>
        <taxon>Metazoa</taxon>
        <taxon>Chordata</taxon>
        <taxon>Craniata</taxon>
        <taxon>Vertebrata</taxon>
        <taxon>Euteleostomi</taxon>
        <taxon>Actinopterygii</taxon>
        <taxon>Neopterygii</taxon>
        <taxon>Teleostei</taxon>
        <taxon>Neoteleostei</taxon>
        <taxon>Acanthomorphata</taxon>
        <taxon>Anabantaria</taxon>
        <taxon>Synbranchiformes</taxon>
        <taxon>Synbranchidae</taxon>
        <taxon>Monopterus</taxon>
    </lineage>
</organism>
<keyword evidence="3" id="KW-1185">Reference proteome</keyword>
<dbReference type="Ensembl" id="ENSMALT00000022854.1">
    <property type="protein sequence ID" value="ENSMALP00000022427.1"/>
    <property type="gene ID" value="ENSMALG00000015656.1"/>
</dbReference>